<feature type="signal peptide" evidence="1">
    <location>
        <begin position="1"/>
        <end position="28"/>
    </location>
</feature>
<sequence>MKHSSFFKASLVMLVSVISLLMPQKISAQSTVYFFMRKIWNTELDVYQNSKPIFNMVGPVTKSKQIKSAMVLPIETQAPCKRKAVFSATGKTIFSIDATYTNPVNAKTAKYAAEIQLNLTDGATYYVFITRKGFNDFKMELLSDKEAEKMLKDKKFVALDDYDEVN</sequence>
<proteinExistence type="predicted"/>
<keyword evidence="3" id="KW-1185">Reference proteome</keyword>
<feature type="chain" id="PRO_5025593121" description="DUF4468 domain-containing protein" evidence="1">
    <location>
        <begin position="29"/>
        <end position="166"/>
    </location>
</feature>
<name>A0A6A7WBE1_9BACT</name>
<protein>
    <recommendedName>
        <fullName evidence="4">DUF4468 domain-containing protein</fullName>
    </recommendedName>
</protein>
<dbReference type="EMBL" id="VZAD01000059">
    <property type="protein sequence ID" value="MQP11725.1"/>
    <property type="molecule type" value="Genomic_DNA"/>
</dbReference>
<gene>
    <name evidence="2" type="ORF">F7D20_07090</name>
</gene>
<organism evidence="2 3">
    <name type="scientific">Segatella copri</name>
    <dbReference type="NCBI Taxonomy" id="165179"/>
    <lineage>
        <taxon>Bacteria</taxon>
        <taxon>Pseudomonadati</taxon>
        <taxon>Bacteroidota</taxon>
        <taxon>Bacteroidia</taxon>
        <taxon>Bacteroidales</taxon>
        <taxon>Prevotellaceae</taxon>
        <taxon>Segatella</taxon>
    </lineage>
</organism>
<keyword evidence="1" id="KW-0732">Signal</keyword>
<dbReference type="RefSeq" id="WP_158463420.1">
    <property type="nucleotide sequence ID" value="NZ_VZAD01000059.1"/>
</dbReference>
<evidence type="ECO:0000313" key="2">
    <source>
        <dbReference type="EMBL" id="MQP11725.1"/>
    </source>
</evidence>
<comment type="caution">
    <text evidence="2">The sequence shown here is derived from an EMBL/GenBank/DDBJ whole genome shotgun (WGS) entry which is preliminary data.</text>
</comment>
<reference evidence="2 3" key="1">
    <citation type="submission" date="2019-09" db="EMBL/GenBank/DDBJ databases">
        <title>Distinct polysaccharide growth profiles of human intestinal Prevotella copri isolates.</title>
        <authorList>
            <person name="Fehlner-Peach H."/>
            <person name="Magnabosco C."/>
            <person name="Raghavan V."/>
            <person name="Scher J.U."/>
            <person name="Tett A."/>
            <person name="Cox L.M."/>
            <person name="Gottsegen C."/>
            <person name="Watters A."/>
            <person name="Wiltshire- Gordon J.D."/>
            <person name="Segata N."/>
            <person name="Bonneau R."/>
            <person name="Littman D.R."/>
        </authorList>
    </citation>
    <scope>NUCLEOTIDE SEQUENCE [LARGE SCALE GENOMIC DNA]</scope>
    <source>
        <strain evidence="3">iAQ1173</strain>
    </source>
</reference>
<evidence type="ECO:0008006" key="4">
    <source>
        <dbReference type="Google" id="ProtNLM"/>
    </source>
</evidence>
<dbReference type="Proteomes" id="UP000384372">
    <property type="component" value="Unassembled WGS sequence"/>
</dbReference>
<dbReference type="AlphaFoldDB" id="A0A6A7WBE1"/>
<accession>A0A6A7WBE1</accession>
<evidence type="ECO:0000313" key="3">
    <source>
        <dbReference type="Proteomes" id="UP000384372"/>
    </source>
</evidence>
<evidence type="ECO:0000256" key="1">
    <source>
        <dbReference type="SAM" id="SignalP"/>
    </source>
</evidence>